<sequence length="137" mass="15750">MNSGGICDDVVGSLSNVLLVSLKYRGSIFYTIACLARYTTIRIATLDTKITKFKKKTPTNKKQTRPDPKIRLIKNVFKTSLTMIIMLVMCFFLLRACCLPYFYGLIVWVLMKSLSLITWAFCFVIYPNTCKDTKRNH</sequence>
<name>A0ABR3B585_PHYBL</name>
<proteinExistence type="predicted"/>
<accession>A0ABR3B585</accession>
<feature type="transmembrane region" description="Helical" evidence="1">
    <location>
        <begin position="75"/>
        <end position="94"/>
    </location>
</feature>
<evidence type="ECO:0000256" key="1">
    <source>
        <dbReference type="SAM" id="Phobius"/>
    </source>
</evidence>
<comment type="caution">
    <text evidence="2">The sequence shown here is derived from an EMBL/GenBank/DDBJ whole genome shotgun (WGS) entry which is preliminary data.</text>
</comment>
<protein>
    <submittedName>
        <fullName evidence="2">Uncharacterized protein</fullName>
    </submittedName>
</protein>
<evidence type="ECO:0000313" key="2">
    <source>
        <dbReference type="EMBL" id="KAL0090395.1"/>
    </source>
</evidence>
<keyword evidence="3" id="KW-1185">Reference proteome</keyword>
<keyword evidence="1" id="KW-0812">Transmembrane</keyword>
<reference evidence="2 3" key="1">
    <citation type="submission" date="2024-04" db="EMBL/GenBank/DDBJ databases">
        <title>Symmetric and asymmetric DNA N6-adenine methylation regulates different biological responses in Mucorales.</title>
        <authorList>
            <consortium name="Lawrence Berkeley National Laboratory"/>
            <person name="Lax C."/>
            <person name="Mondo S.J."/>
            <person name="Osorio-Concepcion M."/>
            <person name="Muszewska A."/>
            <person name="Corrochano-Luque M."/>
            <person name="Gutierrez G."/>
            <person name="Riley R."/>
            <person name="Lipzen A."/>
            <person name="Guo J."/>
            <person name="Hundley H."/>
            <person name="Amirebrahimi M."/>
            <person name="Ng V."/>
            <person name="Lorenzo-Gutierrez D."/>
            <person name="Binder U."/>
            <person name="Yang J."/>
            <person name="Song Y."/>
            <person name="Canovas D."/>
            <person name="Navarro E."/>
            <person name="Freitag M."/>
            <person name="Gabaldon T."/>
            <person name="Grigoriev I.V."/>
            <person name="Corrochano L.M."/>
            <person name="Nicolas F.E."/>
            <person name="Garre V."/>
        </authorList>
    </citation>
    <scope>NUCLEOTIDE SEQUENCE [LARGE SCALE GENOMIC DNA]</scope>
    <source>
        <strain evidence="2 3">L51</strain>
    </source>
</reference>
<feature type="transmembrane region" description="Helical" evidence="1">
    <location>
        <begin position="100"/>
        <end position="126"/>
    </location>
</feature>
<keyword evidence="1" id="KW-0472">Membrane</keyword>
<dbReference type="Proteomes" id="UP001448207">
    <property type="component" value="Unassembled WGS sequence"/>
</dbReference>
<feature type="transmembrane region" description="Helical" evidence="1">
    <location>
        <begin position="28"/>
        <end position="46"/>
    </location>
</feature>
<evidence type="ECO:0000313" key="3">
    <source>
        <dbReference type="Proteomes" id="UP001448207"/>
    </source>
</evidence>
<dbReference type="EMBL" id="JBCLYO010000004">
    <property type="protein sequence ID" value="KAL0090395.1"/>
    <property type="molecule type" value="Genomic_DNA"/>
</dbReference>
<gene>
    <name evidence="2" type="ORF">J3Q64DRAFT_1407927</name>
</gene>
<organism evidence="2 3">
    <name type="scientific">Phycomyces blakesleeanus</name>
    <dbReference type="NCBI Taxonomy" id="4837"/>
    <lineage>
        <taxon>Eukaryota</taxon>
        <taxon>Fungi</taxon>
        <taxon>Fungi incertae sedis</taxon>
        <taxon>Mucoromycota</taxon>
        <taxon>Mucoromycotina</taxon>
        <taxon>Mucoromycetes</taxon>
        <taxon>Mucorales</taxon>
        <taxon>Phycomycetaceae</taxon>
        <taxon>Phycomyces</taxon>
    </lineage>
</organism>
<keyword evidence="1" id="KW-1133">Transmembrane helix</keyword>